<evidence type="ECO:0000256" key="1">
    <source>
        <dbReference type="SAM" id="MobiDB-lite"/>
    </source>
</evidence>
<gene>
    <name evidence="2" type="ORF">Tco_1110223</name>
</gene>
<dbReference type="PANTHER" id="PTHR15503">
    <property type="entry name" value="LDOC1 RELATED"/>
    <property type="match status" value="1"/>
</dbReference>
<dbReference type="InterPro" id="IPR001969">
    <property type="entry name" value="Aspartic_peptidase_AS"/>
</dbReference>
<dbReference type="SUPFAM" id="SSF50630">
    <property type="entry name" value="Acid proteases"/>
    <property type="match status" value="1"/>
</dbReference>
<dbReference type="CDD" id="cd00303">
    <property type="entry name" value="retropepsin_like"/>
    <property type="match status" value="1"/>
</dbReference>
<dbReference type="PROSITE" id="PS00141">
    <property type="entry name" value="ASP_PROTEASE"/>
    <property type="match status" value="1"/>
</dbReference>
<dbReference type="InterPro" id="IPR043128">
    <property type="entry name" value="Rev_trsase/Diguanyl_cyclase"/>
</dbReference>
<dbReference type="GO" id="GO:0003964">
    <property type="term" value="F:RNA-directed DNA polymerase activity"/>
    <property type="evidence" value="ECO:0007669"/>
    <property type="project" value="UniProtKB-KW"/>
</dbReference>
<reference evidence="2" key="1">
    <citation type="journal article" date="2022" name="Int. J. Mol. Sci.">
        <title>Draft Genome of Tanacetum Coccineum: Genomic Comparison of Closely Related Tanacetum-Family Plants.</title>
        <authorList>
            <person name="Yamashiro T."/>
            <person name="Shiraishi A."/>
            <person name="Nakayama K."/>
            <person name="Satake H."/>
        </authorList>
    </citation>
    <scope>NUCLEOTIDE SEQUENCE</scope>
</reference>
<keyword evidence="3" id="KW-1185">Reference proteome</keyword>
<dbReference type="SUPFAM" id="SSF56672">
    <property type="entry name" value="DNA/RNA polymerases"/>
    <property type="match status" value="1"/>
</dbReference>
<reference evidence="2" key="2">
    <citation type="submission" date="2022-01" db="EMBL/GenBank/DDBJ databases">
        <authorList>
            <person name="Yamashiro T."/>
            <person name="Shiraishi A."/>
            <person name="Satake H."/>
            <person name="Nakayama K."/>
        </authorList>
    </citation>
    <scope>NUCLEOTIDE SEQUENCE</scope>
</reference>
<evidence type="ECO:0000313" key="3">
    <source>
        <dbReference type="Proteomes" id="UP001151760"/>
    </source>
</evidence>
<keyword evidence="2" id="KW-0548">Nucleotidyltransferase</keyword>
<accession>A0ABQ5IJM6</accession>
<dbReference type="EMBL" id="BQNB010020811">
    <property type="protein sequence ID" value="GJT99884.1"/>
    <property type="molecule type" value="Genomic_DNA"/>
</dbReference>
<dbReference type="Proteomes" id="UP001151760">
    <property type="component" value="Unassembled WGS sequence"/>
</dbReference>
<organism evidence="2 3">
    <name type="scientific">Tanacetum coccineum</name>
    <dbReference type="NCBI Taxonomy" id="301880"/>
    <lineage>
        <taxon>Eukaryota</taxon>
        <taxon>Viridiplantae</taxon>
        <taxon>Streptophyta</taxon>
        <taxon>Embryophyta</taxon>
        <taxon>Tracheophyta</taxon>
        <taxon>Spermatophyta</taxon>
        <taxon>Magnoliopsida</taxon>
        <taxon>eudicotyledons</taxon>
        <taxon>Gunneridae</taxon>
        <taxon>Pentapetalae</taxon>
        <taxon>asterids</taxon>
        <taxon>campanulids</taxon>
        <taxon>Asterales</taxon>
        <taxon>Asteraceae</taxon>
        <taxon>Asteroideae</taxon>
        <taxon>Anthemideae</taxon>
        <taxon>Anthemidinae</taxon>
        <taxon>Tanacetum</taxon>
    </lineage>
</organism>
<feature type="region of interest" description="Disordered" evidence="1">
    <location>
        <begin position="70"/>
        <end position="95"/>
    </location>
</feature>
<comment type="caution">
    <text evidence="2">The sequence shown here is derived from an EMBL/GenBank/DDBJ whole genome shotgun (WGS) entry which is preliminary data.</text>
</comment>
<dbReference type="InterPro" id="IPR043502">
    <property type="entry name" value="DNA/RNA_pol_sf"/>
</dbReference>
<protein>
    <submittedName>
        <fullName evidence="2">Reverse transcriptase domain-containing protein</fullName>
    </submittedName>
</protein>
<name>A0ABQ5IJM6_9ASTR</name>
<evidence type="ECO:0000313" key="2">
    <source>
        <dbReference type="EMBL" id="GJT99884.1"/>
    </source>
</evidence>
<dbReference type="Gene3D" id="3.30.70.270">
    <property type="match status" value="1"/>
</dbReference>
<dbReference type="Gene3D" id="2.40.70.10">
    <property type="entry name" value="Acid Proteases"/>
    <property type="match status" value="1"/>
</dbReference>
<proteinExistence type="predicted"/>
<dbReference type="PANTHER" id="PTHR15503:SF45">
    <property type="entry name" value="RNA-DIRECTED DNA POLYMERASE HOMOLOG"/>
    <property type="match status" value="1"/>
</dbReference>
<dbReference type="InterPro" id="IPR032567">
    <property type="entry name" value="RTL1-rel"/>
</dbReference>
<dbReference type="Gene3D" id="3.10.10.10">
    <property type="entry name" value="HIV Type 1 Reverse Transcriptase, subunit A, domain 1"/>
    <property type="match status" value="1"/>
</dbReference>
<keyword evidence="2" id="KW-0808">Transferase</keyword>
<keyword evidence="2" id="KW-0695">RNA-directed DNA polymerase</keyword>
<dbReference type="InterPro" id="IPR021109">
    <property type="entry name" value="Peptidase_aspartic_dom_sf"/>
</dbReference>
<sequence length="778" mass="86585">MRTIYKWVTGVEHLVRILRPHLSPDFVPGPEETRAGTTIHLSDVPFVPEACLPGVLTVDDEIFPARRRLPLPAADSPTHQSPGYIPESDPEEDLGRQQPFLSEEVADECISLTYSTPSTSLTISSPLPHIPLSTIPITITHLAHIMLRDLWDPSRLCRTTMVLDTRSGESWQLGLLARVWPTITRQTYMDLLITLEAAPGYPICLRVRARVNSLESVSPFPRRTAVMMAGGGQTYHVQLGHNRWMLVTSAFEGNSLRTTAQMIEIQRQQGPAKDPAEPELPEEAAGVNAVLAARDCNPEMATISPYLGNWCKIGMNAVRRCATYQDIHGNVNPYSSGGTEEVVNFDPSGLKGLETLFRIGTVTNDVAYAMTWSDLKKIMTTKYCPRNEIKKIEAELWNLKVQGTDVCGTPRPVQEQCPNCPQWKNKNQGNGNGVARAYAVGVAGQNPDNNVVTGTFLLNNRCASILFDTGADRSFVSTQFSALINIAPTTLDHGYNVELADGRVIWVNTVLLGCTLNFLNHPFHVDLMPVEMGTYDVIIGMDWLTKYQAVIDCAKKIVRIPFGSEILIFHGDGSRNKRGTRLNIISCTKAQKYLLQGCHLFLAHITIKETGDKSKKKQLQDVPIVKNFPEVFPEDLPGLPPTRQVEFHIDLVPGAAPVARAPYRLAPSEMKELADQLQELSDKGFIRPSSSPWGAPVLFNKQEHEEHLKIILELLKKEELYAKFSKCEFWIPKVQFLGHVIDSEGIHVDPAKIESIKDWASPKSPWRFDQFLGLAGVL</sequence>
<dbReference type="Pfam" id="PF08284">
    <property type="entry name" value="RVP_2"/>
    <property type="match status" value="1"/>
</dbReference>